<feature type="domain" description="Response regulatory" evidence="16">
    <location>
        <begin position="960"/>
        <end position="1075"/>
    </location>
</feature>
<comment type="catalytic activity">
    <reaction evidence="1">
        <text>ATP + protein L-histidine = ADP + protein N-phospho-L-histidine.</text>
        <dbReference type="EC" id="2.7.13.3"/>
    </reaction>
</comment>
<dbReference type="CDD" id="cd00075">
    <property type="entry name" value="HATPase"/>
    <property type="match status" value="1"/>
</dbReference>
<keyword evidence="13" id="KW-1133">Transmembrane helix</keyword>
<evidence type="ECO:0000256" key="3">
    <source>
        <dbReference type="ARBA" id="ARBA00022553"/>
    </source>
</evidence>
<protein>
    <recommendedName>
        <fullName evidence="2">histidine kinase</fullName>
        <ecNumber evidence="2">2.7.13.3</ecNumber>
    </recommendedName>
</protein>
<evidence type="ECO:0000256" key="1">
    <source>
        <dbReference type="ARBA" id="ARBA00000085"/>
    </source>
</evidence>
<dbReference type="Gene3D" id="1.10.10.60">
    <property type="entry name" value="Homeodomain-like"/>
    <property type="match status" value="1"/>
</dbReference>
<dbReference type="Pfam" id="PF07494">
    <property type="entry name" value="Reg_prop"/>
    <property type="match status" value="4"/>
</dbReference>
<dbReference type="AlphaFoldDB" id="A0A9X3B951"/>
<keyword evidence="4" id="KW-0808">Transferase</keyword>
<dbReference type="Gene3D" id="2.60.40.10">
    <property type="entry name" value="Immunoglobulins"/>
    <property type="match status" value="1"/>
</dbReference>
<dbReference type="InterPro" id="IPR004358">
    <property type="entry name" value="Sig_transdc_His_kin-like_C"/>
</dbReference>
<evidence type="ECO:0000259" key="14">
    <source>
        <dbReference type="PROSITE" id="PS01124"/>
    </source>
</evidence>
<dbReference type="EMBL" id="JAOTIF010000014">
    <property type="protein sequence ID" value="MCU7550641.1"/>
    <property type="molecule type" value="Genomic_DNA"/>
</dbReference>
<dbReference type="Pfam" id="PF00512">
    <property type="entry name" value="HisKA"/>
    <property type="match status" value="1"/>
</dbReference>
<feature type="modified residue" description="4-aspartylphosphate" evidence="12">
    <location>
        <position position="1008"/>
    </location>
</feature>
<dbReference type="InterPro" id="IPR011110">
    <property type="entry name" value="Reg_prop"/>
</dbReference>
<dbReference type="InterPro" id="IPR009057">
    <property type="entry name" value="Homeodomain-like_sf"/>
</dbReference>
<dbReference type="SMART" id="SM00448">
    <property type="entry name" value="REC"/>
    <property type="match status" value="1"/>
</dbReference>
<comment type="caution">
    <text evidence="17">The sequence shown here is derived from an EMBL/GenBank/DDBJ whole genome shotgun (WGS) entry which is preliminary data.</text>
</comment>
<feature type="domain" description="HTH araC/xylS-type" evidence="14">
    <location>
        <begin position="1107"/>
        <end position="1206"/>
    </location>
</feature>
<evidence type="ECO:0000313" key="18">
    <source>
        <dbReference type="Proteomes" id="UP001155483"/>
    </source>
</evidence>
<dbReference type="Pfam" id="PF12833">
    <property type="entry name" value="HTH_18"/>
    <property type="match status" value="1"/>
</dbReference>
<keyword evidence="11" id="KW-0804">Transcription</keyword>
<evidence type="ECO:0000313" key="17">
    <source>
        <dbReference type="EMBL" id="MCU7550641.1"/>
    </source>
</evidence>
<dbReference type="EC" id="2.7.13.3" evidence="2"/>
<accession>A0A9X3B951</accession>
<gene>
    <name evidence="17" type="ORF">OCK74_16095</name>
</gene>
<dbReference type="PROSITE" id="PS50109">
    <property type="entry name" value="HIS_KIN"/>
    <property type="match status" value="1"/>
</dbReference>
<feature type="domain" description="Histidine kinase" evidence="15">
    <location>
        <begin position="701"/>
        <end position="921"/>
    </location>
</feature>
<feature type="transmembrane region" description="Helical" evidence="13">
    <location>
        <begin position="647"/>
        <end position="665"/>
    </location>
</feature>
<dbReference type="InterPro" id="IPR011123">
    <property type="entry name" value="Y_Y_Y"/>
</dbReference>
<dbReference type="Gene3D" id="3.40.50.2300">
    <property type="match status" value="1"/>
</dbReference>
<keyword evidence="13" id="KW-0472">Membrane</keyword>
<dbReference type="SUPFAM" id="SSF47384">
    <property type="entry name" value="Homodimeric domain of signal transducing histidine kinase"/>
    <property type="match status" value="1"/>
</dbReference>
<dbReference type="PRINTS" id="PR00344">
    <property type="entry name" value="BCTRLSENSOR"/>
</dbReference>
<dbReference type="FunFam" id="2.60.40.10:FF:000791">
    <property type="entry name" value="Two-component system sensor histidine kinase/response regulator"/>
    <property type="match status" value="1"/>
</dbReference>
<dbReference type="InterPro" id="IPR003661">
    <property type="entry name" value="HisK_dim/P_dom"/>
</dbReference>
<dbReference type="PANTHER" id="PTHR43547:SF2">
    <property type="entry name" value="HYBRID SIGNAL TRANSDUCTION HISTIDINE KINASE C"/>
    <property type="match status" value="1"/>
</dbReference>
<evidence type="ECO:0000256" key="10">
    <source>
        <dbReference type="ARBA" id="ARBA00023125"/>
    </source>
</evidence>
<keyword evidence="6" id="KW-0418">Kinase</keyword>
<dbReference type="InterPro" id="IPR011006">
    <property type="entry name" value="CheY-like_superfamily"/>
</dbReference>
<dbReference type="Gene3D" id="2.130.10.10">
    <property type="entry name" value="YVTN repeat-like/Quinoprotein amine dehydrogenase"/>
    <property type="match status" value="2"/>
</dbReference>
<keyword evidence="7 17" id="KW-0067">ATP-binding</keyword>
<dbReference type="SMART" id="SM00387">
    <property type="entry name" value="HATPase_c"/>
    <property type="match status" value="1"/>
</dbReference>
<keyword evidence="5" id="KW-0547">Nucleotide-binding</keyword>
<dbReference type="GO" id="GO:0005524">
    <property type="term" value="F:ATP binding"/>
    <property type="evidence" value="ECO:0007669"/>
    <property type="project" value="UniProtKB-KW"/>
</dbReference>
<dbReference type="Pfam" id="PF07495">
    <property type="entry name" value="Y_Y_Y"/>
    <property type="match status" value="1"/>
</dbReference>
<dbReference type="FunFam" id="1.10.287.130:FF:000045">
    <property type="entry name" value="Two-component system sensor histidine kinase/response regulator"/>
    <property type="match status" value="1"/>
</dbReference>
<dbReference type="InterPro" id="IPR036890">
    <property type="entry name" value="HATPase_C_sf"/>
</dbReference>
<evidence type="ECO:0000256" key="8">
    <source>
        <dbReference type="ARBA" id="ARBA00023012"/>
    </source>
</evidence>
<dbReference type="InterPro" id="IPR018062">
    <property type="entry name" value="HTH_AraC-typ_CS"/>
</dbReference>
<proteinExistence type="predicted"/>
<dbReference type="CDD" id="cd00082">
    <property type="entry name" value="HisKA"/>
    <property type="match status" value="1"/>
</dbReference>
<evidence type="ECO:0000256" key="2">
    <source>
        <dbReference type="ARBA" id="ARBA00012438"/>
    </source>
</evidence>
<keyword evidence="18" id="KW-1185">Reference proteome</keyword>
<dbReference type="SUPFAM" id="SSF63829">
    <property type="entry name" value="Calcium-dependent phosphotriesterase"/>
    <property type="match status" value="2"/>
</dbReference>
<evidence type="ECO:0000256" key="7">
    <source>
        <dbReference type="ARBA" id="ARBA00022840"/>
    </source>
</evidence>
<dbReference type="Pfam" id="PF00072">
    <property type="entry name" value="Response_reg"/>
    <property type="match status" value="1"/>
</dbReference>
<evidence type="ECO:0000259" key="16">
    <source>
        <dbReference type="PROSITE" id="PS50110"/>
    </source>
</evidence>
<dbReference type="InterPro" id="IPR003594">
    <property type="entry name" value="HATPase_dom"/>
</dbReference>
<dbReference type="GO" id="GO:0003700">
    <property type="term" value="F:DNA-binding transcription factor activity"/>
    <property type="evidence" value="ECO:0007669"/>
    <property type="project" value="InterPro"/>
</dbReference>
<keyword evidence="3 12" id="KW-0597">Phosphoprotein</keyword>
<dbReference type="PROSITE" id="PS00041">
    <property type="entry name" value="HTH_ARAC_FAMILY_1"/>
    <property type="match status" value="1"/>
</dbReference>
<dbReference type="RefSeq" id="WP_279298080.1">
    <property type="nucleotide sequence ID" value="NZ_JAOTIF010000014.1"/>
</dbReference>
<dbReference type="SUPFAM" id="SSF52172">
    <property type="entry name" value="CheY-like"/>
    <property type="match status" value="1"/>
</dbReference>
<dbReference type="Gene3D" id="3.30.565.10">
    <property type="entry name" value="Histidine kinase-like ATPase, C-terminal domain"/>
    <property type="match status" value="1"/>
</dbReference>
<dbReference type="CDD" id="cd17574">
    <property type="entry name" value="REC_OmpR"/>
    <property type="match status" value="1"/>
</dbReference>
<evidence type="ECO:0000256" key="6">
    <source>
        <dbReference type="ARBA" id="ARBA00022777"/>
    </source>
</evidence>
<evidence type="ECO:0000256" key="13">
    <source>
        <dbReference type="SAM" id="Phobius"/>
    </source>
</evidence>
<reference evidence="17" key="2">
    <citation type="submission" date="2023-04" db="EMBL/GenBank/DDBJ databases">
        <title>Paracnuella aquatica gen. nov., sp. nov., a member of the family Chitinophagaceae isolated from a hot spring.</title>
        <authorList>
            <person name="Wang C."/>
        </authorList>
    </citation>
    <scope>NUCLEOTIDE SEQUENCE</scope>
    <source>
        <strain evidence="17">LB-8</strain>
    </source>
</reference>
<reference evidence="17" key="1">
    <citation type="submission" date="2022-09" db="EMBL/GenBank/DDBJ databases">
        <authorList>
            <person name="Yuan C."/>
            <person name="Ke Z."/>
        </authorList>
    </citation>
    <scope>NUCLEOTIDE SEQUENCE</scope>
    <source>
        <strain evidence="17">LB-8</strain>
    </source>
</reference>
<dbReference type="SUPFAM" id="SSF55874">
    <property type="entry name" value="ATPase domain of HSP90 chaperone/DNA topoisomerase II/histidine kinase"/>
    <property type="match status" value="1"/>
</dbReference>
<sequence>MVSGGQHLTAQKLNFEYLTVKNGLAQNTVSSIVKDKYGYMWFGTYNGLCRYDGYKFKVYSTIPGDTNSIANNRIHYIYKDRNGTLWIATFNSSICRYNYQTDNFTRFTPNQLPSSIRDSTNRLRNLLAFQIAAKDLQEHIGAFQLSPTKEHIVFGTKPNNVGGLDDNNVYCVYKDNCGILWLGTATGGVNKLDLNAKPFHSFSVSSDNKTSVNAPIRAILADSSGIWLGTQDNGLVFINSKTKVEKRFMPGPAGESVRSIFKDSYGDIWVGYRTGLDRYDVRSNKLINYYHENTGINSNNYRFLSIAEDPADRSVWFGTFNDVLKYNRKNNTFEKQVLNKYLGKPSAVCLFFDSKNNLWIGTEYLGVIQIKRDPKTHAWTDTVSYNGDGVNPKLPDERVYSITEDRLGNIWIGTANGLCRIDPRSGKVKLYTKQDGLADQYIAKLLPDQQGNIWISHKKGLSKLTVRTGVIRNYAVQESIQGYDFMEGSGCIDKTTGDLYFGNMEGFVSFHPGEIADNPFLPVVVLTEFQVLNKPVGVGQMINGRVVLSAPINMTKKITLTYEDRSFSIEFAALHYSNPEKNQYAYMLEGQDKDWIQTDASRRIASYSNLPAGKYIFKVKASNSDGVWNPAPATLEIIVLPPWWRTWWAYLCYTFLLILAGYLVYRLILARQKYNQQILTERLKAEKVRELDELKSRFFTNVSHEFRTPLTLIIDPLESLLAGKLSTEKVRDYYAIMHRNARRLLGLINQFLDFRKLESGNMPLHITRQDIVAFVRNIMAAFEFQAQQQDINFTFQTDIEALEFGFDADVVDKILYNLLSNAFKFTSVGGRITVSLAAASENPGQVVLSVRDNGVGIPANLIGQIFEPFYQVASKEHNNSGGTGVGLALTKELVTLHKGIITVNSGPNIETCFTVMLSNLADENTGLFQKAGTSGFQMSDSSEEFTPLVQEQETNADPTVVLVVEDNADVRNYLKMNLIADYLVIEAQNGSEGFEKAIETIPDLVISDIMMPGLNGLELCQKLKTDEKTSHIPVILLTARQSDQSQMEGYETGADAYIGKPFSSALLLVRIKNLIESRKKLRQLFNQSTGFNTRLVGTNAADKAFLSKATGMIESNMSNKDLSVEWLASQLFLSRTQLYRKIKALTNQSVHEFVTTIRLNKAAELLLEGQSSVSEIAFIVGYSDSTSFSRMFQKQFGLTPKKFSQQGKSDLF</sequence>
<evidence type="ECO:0000256" key="12">
    <source>
        <dbReference type="PROSITE-ProRule" id="PRU00169"/>
    </source>
</evidence>
<dbReference type="FunFam" id="3.40.50.2300:FF:000138">
    <property type="entry name" value="Two-component system sensor histidine kinase/response regulator"/>
    <property type="match status" value="1"/>
</dbReference>
<dbReference type="Gene3D" id="1.10.287.130">
    <property type="match status" value="1"/>
</dbReference>
<dbReference type="InterPro" id="IPR013783">
    <property type="entry name" value="Ig-like_fold"/>
</dbReference>
<keyword evidence="10" id="KW-0238">DNA-binding</keyword>
<dbReference type="InterPro" id="IPR001789">
    <property type="entry name" value="Sig_transdc_resp-reg_receiver"/>
</dbReference>
<dbReference type="PROSITE" id="PS01124">
    <property type="entry name" value="HTH_ARAC_FAMILY_2"/>
    <property type="match status" value="1"/>
</dbReference>
<dbReference type="SMART" id="SM00388">
    <property type="entry name" value="HisKA"/>
    <property type="match status" value="1"/>
</dbReference>
<dbReference type="PROSITE" id="PS50110">
    <property type="entry name" value="RESPONSE_REGULATORY"/>
    <property type="match status" value="1"/>
</dbReference>
<evidence type="ECO:0000256" key="9">
    <source>
        <dbReference type="ARBA" id="ARBA00023015"/>
    </source>
</evidence>
<dbReference type="InterPro" id="IPR015943">
    <property type="entry name" value="WD40/YVTN_repeat-like_dom_sf"/>
</dbReference>
<name>A0A9X3B951_9BACT</name>
<dbReference type="Pfam" id="PF02518">
    <property type="entry name" value="HATPase_c"/>
    <property type="match status" value="1"/>
</dbReference>
<evidence type="ECO:0000256" key="4">
    <source>
        <dbReference type="ARBA" id="ARBA00022679"/>
    </source>
</evidence>
<dbReference type="InterPro" id="IPR036097">
    <property type="entry name" value="HisK_dim/P_sf"/>
</dbReference>
<dbReference type="GO" id="GO:0043565">
    <property type="term" value="F:sequence-specific DNA binding"/>
    <property type="evidence" value="ECO:0007669"/>
    <property type="project" value="InterPro"/>
</dbReference>
<dbReference type="SMART" id="SM00342">
    <property type="entry name" value="HTH_ARAC"/>
    <property type="match status" value="1"/>
</dbReference>
<keyword evidence="8" id="KW-0902">Two-component regulatory system</keyword>
<dbReference type="InterPro" id="IPR018060">
    <property type="entry name" value="HTH_AraC"/>
</dbReference>
<dbReference type="FunFam" id="3.30.565.10:FF:000037">
    <property type="entry name" value="Hybrid sensor histidine kinase/response regulator"/>
    <property type="match status" value="1"/>
</dbReference>
<evidence type="ECO:0000256" key="11">
    <source>
        <dbReference type="ARBA" id="ARBA00023163"/>
    </source>
</evidence>
<evidence type="ECO:0000259" key="15">
    <source>
        <dbReference type="PROSITE" id="PS50109"/>
    </source>
</evidence>
<dbReference type="SUPFAM" id="SSF46689">
    <property type="entry name" value="Homeodomain-like"/>
    <property type="match status" value="1"/>
</dbReference>
<dbReference type="Proteomes" id="UP001155483">
    <property type="component" value="Unassembled WGS sequence"/>
</dbReference>
<dbReference type="InterPro" id="IPR005467">
    <property type="entry name" value="His_kinase_dom"/>
</dbReference>
<evidence type="ECO:0000256" key="5">
    <source>
        <dbReference type="ARBA" id="ARBA00022741"/>
    </source>
</evidence>
<dbReference type="PANTHER" id="PTHR43547">
    <property type="entry name" value="TWO-COMPONENT HISTIDINE KINASE"/>
    <property type="match status" value="1"/>
</dbReference>
<keyword evidence="9" id="KW-0805">Transcription regulation</keyword>
<organism evidence="17 18">
    <name type="scientific">Paraflavisolibacter caeni</name>
    <dbReference type="NCBI Taxonomy" id="2982496"/>
    <lineage>
        <taxon>Bacteria</taxon>
        <taxon>Pseudomonadati</taxon>
        <taxon>Bacteroidota</taxon>
        <taxon>Chitinophagia</taxon>
        <taxon>Chitinophagales</taxon>
        <taxon>Chitinophagaceae</taxon>
        <taxon>Paraflavisolibacter</taxon>
    </lineage>
</organism>
<keyword evidence="13" id="KW-0812">Transmembrane</keyword>
<dbReference type="GO" id="GO:0000155">
    <property type="term" value="F:phosphorelay sensor kinase activity"/>
    <property type="evidence" value="ECO:0007669"/>
    <property type="project" value="InterPro"/>
</dbReference>